<accession>A0A9J5YMS8</accession>
<reference evidence="1 2" key="1">
    <citation type="submission" date="2020-09" db="EMBL/GenBank/DDBJ databases">
        <title>De no assembly of potato wild relative species, Solanum commersonii.</title>
        <authorList>
            <person name="Cho K."/>
        </authorList>
    </citation>
    <scope>NUCLEOTIDE SEQUENCE [LARGE SCALE GENOMIC DNA]</scope>
    <source>
        <strain evidence="1">LZ3.2</strain>
        <tissue evidence="1">Leaf</tissue>
    </source>
</reference>
<protein>
    <recommendedName>
        <fullName evidence="3">RNase H type-1 domain-containing protein</fullName>
    </recommendedName>
</protein>
<evidence type="ECO:0000313" key="2">
    <source>
        <dbReference type="Proteomes" id="UP000824120"/>
    </source>
</evidence>
<name>A0A9J5YMS8_SOLCO</name>
<dbReference type="AlphaFoldDB" id="A0A9J5YMS8"/>
<keyword evidence="2" id="KW-1185">Reference proteome</keyword>
<sequence>MIIKWERPLPDAIKCNTDASYDINIDLAGIGMVLHDHLVQFIAGKPLFLGCVASLLLAEIIGVREALSWLKE</sequence>
<organism evidence="1 2">
    <name type="scientific">Solanum commersonii</name>
    <name type="common">Commerson's wild potato</name>
    <name type="synonym">Commerson's nightshade</name>
    <dbReference type="NCBI Taxonomy" id="4109"/>
    <lineage>
        <taxon>Eukaryota</taxon>
        <taxon>Viridiplantae</taxon>
        <taxon>Streptophyta</taxon>
        <taxon>Embryophyta</taxon>
        <taxon>Tracheophyta</taxon>
        <taxon>Spermatophyta</taxon>
        <taxon>Magnoliopsida</taxon>
        <taxon>eudicotyledons</taxon>
        <taxon>Gunneridae</taxon>
        <taxon>Pentapetalae</taxon>
        <taxon>asterids</taxon>
        <taxon>lamiids</taxon>
        <taxon>Solanales</taxon>
        <taxon>Solanaceae</taxon>
        <taxon>Solanoideae</taxon>
        <taxon>Solaneae</taxon>
        <taxon>Solanum</taxon>
    </lineage>
</organism>
<dbReference type="InterPro" id="IPR052929">
    <property type="entry name" value="RNase_H-like_EbsB-rel"/>
</dbReference>
<dbReference type="PANTHER" id="PTHR47074">
    <property type="entry name" value="BNAC02G40300D PROTEIN"/>
    <property type="match status" value="1"/>
</dbReference>
<dbReference type="Proteomes" id="UP000824120">
    <property type="component" value="Chromosome 6"/>
</dbReference>
<comment type="caution">
    <text evidence="1">The sequence shown here is derived from an EMBL/GenBank/DDBJ whole genome shotgun (WGS) entry which is preliminary data.</text>
</comment>
<evidence type="ECO:0000313" key="1">
    <source>
        <dbReference type="EMBL" id="KAG5601016.1"/>
    </source>
</evidence>
<proteinExistence type="predicted"/>
<dbReference type="EMBL" id="JACXVP010000006">
    <property type="protein sequence ID" value="KAG5601016.1"/>
    <property type="molecule type" value="Genomic_DNA"/>
</dbReference>
<gene>
    <name evidence="1" type="ORF">H5410_032386</name>
</gene>
<dbReference type="OrthoDB" id="1297712at2759"/>
<evidence type="ECO:0008006" key="3">
    <source>
        <dbReference type="Google" id="ProtNLM"/>
    </source>
</evidence>
<dbReference type="PANTHER" id="PTHR47074:SF11">
    <property type="entry name" value="REVERSE TRANSCRIPTASE-LIKE PROTEIN"/>
    <property type="match status" value="1"/>
</dbReference>